<proteinExistence type="predicted"/>
<evidence type="ECO:0000313" key="2">
    <source>
        <dbReference type="EMBL" id="DAG03586.1"/>
    </source>
</evidence>
<dbReference type="EMBL" id="BK016231">
    <property type="protein sequence ID" value="DAG03586.1"/>
    <property type="molecule type" value="Genomic_DNA"/>
</dbReference>
<accession>A0A8S5V9Y5</accession>
<protein>
    <submittedName>
        <fullName evidence="2">Uncharacterized protein</fullName>
    </submittedName>
</protein>
<organism evidence="2">
    <name type="scientific">Siphoviridae sp. ctVOP12</name>
    <dbReference type="NCBI Taxonomy" id="2825531"/>
    <lineage>
        <taxon>Viruses</taxon>
        <taxon>Duplodnaviria</taxon>
        <taxon>Heunggongvirae</taxon>
        <taxon>Uroviricota</taxon>
        <taxon>Caudoviricetes</taxon>
    </lineage>
</organism>
<evidence type="ECO:0000256" key="1">
    <source>
        <dbReference type="SAM" id="MobiDB-lite"/>
    </source>
</evidence>
<feature type="region of interest" description="Disordered" evidence="1">
    <location>
        <begin position="23"/>
        <end position="42"/>
    </location>
</feature>
<sequence>MTEQEKSDQEQLEYLKQWQEKQREKKKAQEKGKRRWMERFLK</sequence>
<reference evidence="2" key="1">
    <citation type="journal article" date="2021" name="Proc. Natl. Acad. Sci. U.S.A.">
        <title>A Catalog of Tens of Thousands of Viruses from Human Metagenomes Reveals Hidden Associations with Chronic Diseases.</title>
        <authorList>
            <person name="Tisza M.J."/>
            <person name="Buck C.B."/>
        </authorList>
    </citation>
    <scope>NUCLEOTIDE SEQUENCE</scope>
    <source>
        <strain evidence="2">CtVOP12</strain>
    </source>
</reference>
<name>A0A8S5V9Y5_9CAUD</name>